<protein>
    <submittedName>
        <fullName evidence="7">Alanine racemase</fullName>
    </submittedName>
</protein>
<dbReference type="InterPro" id="IPR029066">
    <property type="entry name" value="PLP-binding_barrel"/>
</dbReference>
<dbReference type="InterPro" id="IPR009006">
    <property type="entry name" value="Ala_racemase/Decarboxylase_C"/>
</dbReference>
<dbReference type="EMBL" id="CP017267">
    <property type="protein sequence ID" value="APB32020.1"/>
    <property type="molecule type" value="Genomic_DNA"/>
</dbReference>
<dbReference type="KEGG" id="vte:BHY08_09495"/>
<dbReference type="GO" id="GO:0008784">
    <property type="term" value="F:alanine racemase activity"/>
    <property type="evidence" value="ECO:0007669"/>
    <property type="project" value="InterPro"/>
</dbReference>
<feature type="binding site" evidence="5">
    <location>
        <position position="122"/>
    </location>
    <ligand>
        <name>substrate</name>
    </ligand>
</feature>
<name>A0A1J0A7U8_9ENTE</name>
<evidence type="ECO:0000256" key="2">
    <source>
        <dbReference type="ARBA" id="ARBA00022898"/>
    </source>
</evidence>
<dbReference type="STRING" id="519472.BHY08_09495"/>
<evidence type="ECO:0000256" key="1">
    <source>
        <dbReference type="ARBA" id="ARBA00001933"/>
    </source>
</evidence>
<dbReference type="PANTHER" id="PTHR30511">
    <property type="entry name" value="ALANINE RACEMASE"/>
    <property type="match status" value="1"/>
</dbReference>
<dbReference type="RefSeq" id="WP_071457628.1">
    <property type="nucleotide sequence ID" value="NZ_CP017267.1"/>
</dbReference>
<evidence type="ECO:0000256" key="5">
    <source>
        <dbReference type="PIRSR" id="PIRSR600821-52"/>
    </source>
</evidence>
<dbReference type="NCBIfam" id="TIGR00492">
    <property type="entry name" value="alr"/>
    <property type="match status" value="1"/>
</dbReference>
<keyword evidence="2 4" id="KW-0663">Pyridoxal phosphate</keyword>
<keyword evidence="8" id="KW-1185">Reference proteome</keyword>
<evidence type="ECO:0000256" key="4">
    <source>
        <dbReference type="PIRSR" id="PIRSR600821-50"/>
    </source>
</evidence>
<dbReference type="OrthoDB" id="9813814at2"/>
<dbReference type="AlphaFoldDB" id="A0A1J0A7U8"/>
<dbReference type="InterPro" id="IPR011079">
    <property type="entry name" value="Ala_racemase_C"/>
</dbReference>
<dbReference type="Gene3D" id="2.40.37.10">
    <property type="entry name" value="Lyase, Ornithine Decarboxylase, Chain A, domain 1"/>
    <property type="match status" value="1"/>
</dbReference>
<dbReference type="GO" id="GO:0009252">
    <property type="term" value="P:peptidoglycan biosynthetic process"/>
    <property type="evidence" value="ECO:0007669"/>
    <property type="project" value="TreeGrafter"/>
</dbReference>
<dbReference type="GO" id="GO:0030632">
    <property type="term" value="P:D-alanine biosynthetic process"/>
    <property type="evidence" value="ECO:0007669"/>
    <property type="project" value="TreeGrafter"/>
</dbReference>
<accession>A0A1J0A7U8</accession>
<evidence type="ECO:0000256" key="3">
    <source>
        <dbReference type="ARBA" id="ARBA00023235"/>
    </source>
</evidence>
<dbReference type="InterPro" id="IPR001608">
    <property type="entry name" value="Ala_racemase_N"/>
</dbReference>
<dbReference type="SMART" id="SM01005">
    <property type="entry name" value="Ala_racemase_C"/>
    <property type="match status" value="1"/>
</dbReference>
<evidence type="ECO:0000259" key="6">
    <source>
        <dbReference type="SMART" id="SM01005"/>
    </source>
</evidence>
<feature type="modified residue" description="N6-(pyridoxal phosphate)lysine" evidence="4">
    <location>
        <position position="30"/>
    </location>
</feature>
<organism evidence="7 8">
    <name type="scientific">Vagococcus teuberi</name>
    <dbReference type="NCBI Taxonomy" id="519472"/>
    <lineage>
        <taxon>Bacteria</taxon>
        <taxon>Bacillati</taxon>
        <taxon>Bacillota</taxon>
        <taxon>Bacilli</taxon>
        <taxon>Lactobacillales</taxon>
        <taxon>Enterococcaceae</taxon>
        <taxon>Vagococcus</taxon>
    </lineage>
</organism>
<dbReference type="Proteomes" id="UP000191200">
    <property type="component" value="Chromosome"/>
</dbReference>
<dbReference type="GO" id="GO:0030170">
    <property type="term" value="F:pyridoxal phosphate binding"/>
    <property type="evidence" value="ECO:0007669"/>
    <property type="project" value="TreeGrafter"/>
</dbReference>
<dbReference type="GO" id="GO:0005829">
    <property type="term" value="C:cytosol"/>
    <property type="evidence" value="ECO:0007669"/>
    <property type="project" value="TreeGrafter"/>
</dbReference>
<dbReference type="Gene3D" id="3.20.20.10">
    <property type="entry name" value="Alanine racemase"/>
    <property type="match status" value="1"/>
</dbReference>
<evidence type="ECO:0000313" key="7">
    <source>
        <dbReference type="EMBL" id="APB32020.1"/>
    </source>
</evidence>
<gene>
    <name evidence="7" type="ORF">BHY08_09495</name>
</gene>
<dbReference type="InterPro" id="IPR000821">
    <property type="entry name" value="Ala_racemase"/>
</dbReference>
<reference evidence="7 8" key="1">
    <citation type="submission" date="2016-09" db="EMBL/GenBank/DDBJ databases">
        <title>Vagococcus teuberi sp. nov., isolated from the Malian artisanal sour milk fene.</title>
        <authorList>
            <person name="Wullschleger S."/>
            <person name="Seifert C."/>
            <person name="Baumgartner S."/>
            <person name="Lacroix C."/>
            <person name="Bonfoh B."/>
            <person name="Stevens M.J."/>
            <person name="Meile L."/>
        </authorList>
    </citation>
    <scope>NUCLEOTIDE SEQUENCE [LARGE SCALE GENOMIC DNA]</scope>
    <source>
        <strain evidence="7 8">DSM 21459</strain>
    </source>
</reference>
<dbReference type="SUPFAM" id="SSF50621">
    <property type="entry name" value="Alanine racemase C-terminal domain-like"/>
    <property type="match status" value="1"/>
</dbReference>
<dbReference type="PANTHER" id="PTHR30511:SF0">
    <property type="entry name" value="ALANINE RACEMASE, CATABOLIC-RELATED"/>
    <property type="match status" value="1"/>
</dbReference>
<dbReference type="PRINTS" id="PR00992">
    <property type="entry name" value="ALARACEMASE"/>
</dbReference>
<proteinExistence type="predicted"/>
<dbReference type="SUPFAM" id="SSF51419">
    <property type="entry name" value="PLP-binding barrel"/>
    <property type="match status" value="1"/>
</dbReference>
<sequence>MTAIWTVNKSIFKKNITQVAGNSPVMAVVKNNAYNFGLDFAIKTFLESGVETFSTTSLREAIKIRQLAPEVVIFLMNPSIEFDTLKEWDIQMTLPSLSFYHQYKNELSGIKVHLEYENLLHRSGFKTFDEMKQVIKENSDLPKEKQLDITGIWTHFGYADEFDVSEYEIEKEAWLTGLNDILKQYDFQFIHAQNSASFMRDELFEHHTHARLGIALYGCRPYSSLPKGSVKQSLTLSANVIQCRELKQGESIGYSFSYTADKDMTIAVVDIGYGDGLLRTRSKHDCMINGTRYQIKALMMSHLLVEVDKTVKPQDTVVLYSKDMRVDEYTFKGVGANSEQLSALNHCTLERKIIE</sequence>
<comment type="cofactor">
    <cofactor evidence="1 4">
        <name>pyridoxal 5'-phosphate</name>
        <dbReference type="ChEBI" id="CHEBI:597326"/>
    </cofactor>
</comment>
<dbReference type="Pfam" id="PF01168">
    <property type="entry name" value="Ala_racemase_N"/>
    <property type="match status" value="1"/>
</dbReference>
<feature type="binding site" evidence="5">
    <location>
        <position position="300"/>
    </location>
    <ligand>
        <name>substrate</name>
    </ligand>
</feature>
<feature type="domain" description="Alanine racemase C-terminal" evidence="6">
    <location>
        <begin position="233"/>
        <end position="354"/>
    </location>
</feature>
<dbReference type="Pfam" id="PF00842">
    <property type="entry name" value="Ala_racemase_C"/>
    <property type="match status" value="1"/>
</dbReference>
<evidence type="ECO:0000313" key="8">
    <source>
        <dbReference type="Proteomes" id="UP000191200"/>
    </source>
</evidence>
<keyword evidence="3" id="KW-0413">Isomerase</keyword>